<gene>
    <name evidence="2" type="ORF">T11_11425</name>
</gene>
<accession>A0A0V1HEU2</accession>
<feature type="compositionally biased region" description="Basic and acidic residues" evidence="1">
    <location>
        <begin position="24"/>
        <end position="39"/>
    </location>
</feature>
<feature type="region of interest" description="Disordered" evidence="1">
    <location>
        <begin position="1"/>
        <end position="87"/>
    </location>
</feature>
<organism evidence="2 3">
    <name type="scientific">Trichinella zimbabwensis</name>
    <dbReference type="NCBI Taxonomy" id="268475"/>
    <lineage>
        <taxon>Eukaryota</taxon>
        <taxon>Metazoa</taxon>
        <taxon>Ecdysozoa</taxon>
        <taxon>Nematoda</taxon>
        <taxon>Enoplea</taxon>
        <taxon>Dorylaimia</taxon>
        <taxon>Trichinellida</taxon>
        <taxon>Trichinellidae</taxon>
        <taxon>Trichinella</taxon>
    </lineage>
</organism>
<sequence length="339" mass="37894">MSTREQASNVQPVAKRRRVASSDAEEKASDGENVERSESQELGLMNEEGRRRSARIQKIVEENEVQKAETEARKHEERTRKAEEARRAEEIRLTELLEKANEELNLAEERAKDLEKYAKIAEETAEAADEAAVEVKEEAKKAADEAKRASEKAKKAQIEANNAQKEAVVAEINAKNAKKKLMEARQKVKDTKVEARKASVKADKARTEVRRVAGLKKIVEEEKIAYQEQNNQSNNNEGTEVSTEVNGEETVVDDNANASLHSIASALEADGQNEQNTNNNNAEQGVDFTPPPTLPPVQPEGQNPPEQRLRLVTDRLFYFGNVRILCILVGNTQNTLRQC</sequence>
<dbReference type="EMBL" id="JYDP01000075">
    <property type="protein sequence ID" value="KRZ09283.1"/>
    <property type="molecule type" value="Genomic_DNA"/>
</dbReference>
<proteinExistence type="predicted"/>
<reference evidence="2 3" key="1">
    <citation type="submission" date="2015-01" db="EMBL/GenBank/DDBJ databases">
        <title>Evolution of Trichinella species and genotypes.</title>
        <authorList>
            <person name="Korhonen P.K."/>
            <person name="Edoardo P."/>
            <person name="Giuseppe L.R."/>
            <person name="Gasser R.B."/>
        </authorList>
    </citation>
    <scope>NUCLEOTIDE SEQUENCE [LARGE SCALE GENOMIC DNA]</scope>
    <source>
        <strain evidence="2">ISS1029</strain>
    </source>
</reference>
<name>A0A0V1HEU2_9BILA</name>
<keyword evidence="3" id="KW-1185">Reference proteome</keyword>
<evidence type="ECO:0000256" key="1">
    <source>
        <dbReference type="SAM" id="MobiDB-lite"/>
    </source>
</evidence>
<protein>
    <submittedName>
        <fullName evidence="2">Uncharacterized protein</fullName>
    </submittedName>
</protein>
<dbReference type="Proteomes" id="UP000055024">
    <property type="component" value="Unassembled WGS sequence"/>
</dbReference>
<feature type="region of interest" description="Disordered" evidence="1">
    <location>
        <begin position="272"/>
        <end position="305"/>
    </location>
</feature>
<feature type="compositionally biased region" description="Basic and acidic residues" evidence="1">
    <location>
        <begin position="58"/>
        <end position="87"/>
    </location>
</feature>
<evidence type="ECO:0000313" key="3">
    <source>
        <dbReference type="Proteomes" id="UP000055024"/>
    </source>
</evidence>
<feature type="compositionally biased region" description="Pro residues" evidence="1">
    <location>
        <begin position="289"/>
        <end position="298"/>
    </location>
</feature>
<feature type="compositionally biased region" description="Low complexity" evidence="1">
    <location>
        <begin position="272"/>
        <end position="284"/>
    </location>
</feature>
<evidence type="ECO:0000313" key="2">
    <source>
        <dbReference type="EMBL" id="KRZ09283.1"/>
    </source>
</evidence>
<dbReference type="AlphaFoldDB" id="A0A0V1HEU2"/>
<dbReference type="OrthoDB" id="5920627at2759"/>
<feature type="compositionally biased region" description="Polar residues" evidence="1">
    <location>
        <begin position="1"/>
        <end position="11"/>
    </location>
</feature>
<dbReference type="STRING" id="268475.A0A0V1HEU2"/>
<comment type="caution">
    <text evidence="2">The sequence shown here is derived from an EMBL/GenBank/DDBJ whole genome shotgun (WGS) entry which is preliminary data.</text>
</comment>